<proteinExistence type="predicted"/>
<protein>
    <submittedName>
        <fullName evidence="1">Uncharacterized protein</fullName>
    </submittedName>
</protein>
<comment type="caution">
    <text evidence="1">The sequence shown here is derived from an EMBL/GenBank/DDBJ whole genome shotgun (WGS) entry which is preliminary data.</text>
</comment>
<name>A0ACB9AFZ9_CICIN</name>
<gene>
    <name evidence="1" type="ORF">L2E82_38013</name>
</gene>
<evidence type="ECO:0000313" key="1">
    <source>
        <dbReference type="EMBL" id="KAI3708676.1"/>
    </source>
</evidence>
<dbReference type="EMBL" id="CM042015">
    <property type="protein sequence ID" value="KAI3708676.1"/>
    <property type="molecule type" value="Genomic_DNA"/>
</dbReference>
<evidence type="ECO:0000313" key="2">
    <source>
        <dbReference type="Proteomes" id="UP001055811"/>
    </source>
</evidence>
<dbReference type="Proteomes" id="UP001055811">
    <property type="component" value="Linkage Group LG07"/>
</dbReference>
<sequence length="87" mass="9636">MVTDDSRDIHSSKEEVDSVEKISLTVLSLLSAHITNGTISAVPASHHNQWNHLRFGPIRLRLYISSCLRLSVPVPSCRTQISLSISI</sequence>
<reference evidence="2" key="1">
    <citation type="journal article" date="2022" name="Mol. Ecol. Resour.">
        <title>The genomes of chicory, endive, great burdock and yacon provide insights into Asteraceae palaeo-polyploidization history and plant inulin production.</title>
        <authorList>
            <person name="Fan W."/>
            <person name="Wang S."/>
            <person name="Wang H."/>
            <person name="Wang A."/>
            <person name="Jiang F."/>
            <person name="Liu H."/>
            <person name="Zhao H."/>
            <person name="Xu D."/>
            <person name="Zhang Y."/>
        </authorList>
    </citation>
    <scope>NUCLEOTIDE SEQUENCE [LARGE SCALE GENOMIC DNA]</scope>
    <source>
        <strain evidence="2">cv. Punajuju</strain>
    </source>
</reference>
<organism evidence="1 2">
    <name type="scientific">Cichorium intybus</name>
    <name type="common">Chicory</name>
    <dbReference type="NCBI Taxonomy" id="13427"/>
    <lineage>
        <taxon>Eukaryota</taxon>
        <taxon>Viridiplantae</taxon>
        <taxon>Streptophyta</taxon>
        <taxon>Embryophyta</taxon>
        <taxon>Tracheophyta</taxon>
        <taxon>Spermatophyta</taxon>
        <taxon>Magnoliopsida</taxon>
        <taxon>eudicotyledons</taxon>
        <taxon>Gunneridae</taxon>
        <taxon>Pentapetalae</taxon>
        <taxon>asterids</taxon>
        <taxon>campanulids</taxon>
        <taxon>Asterales</taxon>
        <taxon>Asteraceae</taxon>
        <taxon>Cichorioideae</taxon>
        <taxon>Cichorieae</taxon>
        <taxon>Cichoriinae</taxon>
        <taxon>Cichorium</taxon>
    </lineage>
</organism>
<keyword evidence="2" id="KW-1185">Reference proteome</keyword>
<reference evidence="1 2" key="2">
    <citation type="journal article" date="2022" name="Mol. Ecol. Resour.">
        <title>The genomes of chicory, endive, great burdock and yacon provide insights into Asteraceae paleo-polyploidization history and plant inulin production.</title>
        <authorList>
            <person name="Fan W."/>
            <person name="Wang S."/>
            <person name="Wang H."/>
            <person name="Wang A."/>
            <person name="Jiang F."/>
            <person name="Liu H."/>
            <person name="Zhao H."/>
            <person name="Xu D."/>
            <person name="Zhang Y."/>
        </authorList>
    </citation>
    <scope>NUCLEOTIDE SEQUENCE [LARGE SCALE GENOMIC DNA]</scope>
    <source>
        <strain evidence="2">cv. Punajuju</strain>
        <tissue evidence="1">Leaves</tissue>
    </source>
</reference>
<accession>A0ACB9AFZ9</accession>